<sequence length="564" mass="62792">MKNILKIFVMFIAVFLLSNCTDDFNEINTKPDSFTVDEVSAKYFLTTPQYRLYAPDRYPYWRAHLIHADRYSGQVCFGHSSSWWSDELGYSYSSGYTDASWDWLSGYVGGLDNFMKLTAVGGEFENEYMYAVGQIIKGLYFQMFTDVFGMIPYSEATNPDIVLPKFDEQSDIYAGIIAELDEAMATIGDATATGVAVDDIGDNDLYCGGDLQKWKRLANTLKLRIAMRAYGAAGAGFAESAISSALNSDLLDGENDNILMEKDEEISQWGSACYGDVWYNFGAGSDWTMSKTMIDLLRDNNDPRLAIYAQPAVGGTQTLEKPTEGSEVENFQKRVDFILDVLTDAGVDYTTTILEDGSIEVTMPENMYYVGQPTRLNGKMHPFTRYNFFSKPAEVVINKKNNGEIRAELIMSSAESYFLQAEAAVKGMGTGSAQDLYQEGIRQAMKLWGVSDADIDTYLANEDMAMLTGTEEEMLEKIASQRWIATFTDGFEAWAIVRDMGYPAELAAGVQDGDIFGLGDINGNYPARMRYGNSVINTNGAKYNEAVAIQGPDVQNTKLWWAKQ</sequence>
<evidence type="ECO:0000313" key="3">
    <source>
        <dbReference type="Proteomes" id="UP000032544"/>
    </source>
</evidence>
<dbReference type="PATRIC" id="fig|1544798.3.peg.2990"/>
<dbReference type="Proteomes" id="UP000032544">
    <property type="component" value="Unassembled WGS sequence"/>
</dbReference>
<evidence type="ECO:0008006" key="4">
    <source>
        <dbReference type="Google" id="ProtNLM"/>
    </source>
</evidence>
<feature type="signal peptide" evidence="1">
    <location>
        <begin position="1"/>
        <end position="21"/>
    </location>
</feature>
<proteinExistence type="predicted"/>
<accession>A0A0D8JC53</accession>
<dbReference type="Pfam" id="PF12771">
    <property type="entry name" value="SusD-like_2"/>
    <property type="match status" value="2"/>
</dbReference>
<name>A0A0D8JC53_9BACT</name>
<dbReference type="InterPro" id="IPR041662">
    <property type="entry name" value="SusD-like_2"/>
</dbReference>
<comment type="caution">
    <text evidence="2">The sequence shown here is derived from an EMBL/GenBank/DDBJ whole genome shotgun (WGS) entry which is preliminary data.</text>
</comment>
<gene>
    <name evidence="2" type="ORF">LH29_14140</name>
</gene>
<dbReference type="STRING" id="1544798.LH29_14140"/>
<evidence type="ECO:0000313" key="2">
    <source>
        <dbReference type="EMBL" id="KJF43373.1"/>
    </source>
</evidence>
<dbReference type="OrthoDB" id="1387301at2"/>
<protein>
    <recommendedName>
        <fullName evidence="4">SusD/RagB family nutrient-binding outer membrane lipoprotein</fullName>
    </recommendedName>
</protein>
<feature type="chain" id="PRO_5002331432" description="SusD/RagB family nutrient-binding outer membrane lipoprotein" evidence="1">
    <location>
        <begin position="22"/>
        <end position="564"/>
    </location>
</feature>
<keyword evidence="3" id="KW-1185">Reference proteome</keyword>
<dbReference type="SUPFAM" id="SSF48452">
    <property type="entry name" value="TPR-like"/>
    <property type="match status" value="1"/>
</dbReference>
<keyword evidence="1" id="KW-0732">Signal</keyword>
<organism evidence="2 3">
    <name type="scientific">Draconibacterium sediminis</name>
    <dbReference type="NCBI Taxonomy" id="1544798"/>
    <lineage>
        <taxon>Bacteria</taxon>
        <taxon>Pseudomonadati</taxon>
        <taxon>Bacteroidota</taxon>
        <taxon>Bacteroidia</taxon>
        <taxon>Marinilabiliales</taxon>
        <taxon>Prolixibacteraceae</taxon>
        <taxon>Draconibacterium</taxon>
    </lineage>
</organism>
<dbReference type="Gene3D" id="1.25.40.390">
    <property type="match status" value="2"/>
</dbReference>
<dbReference type="InterPro" id="IPR011990">
    <property type="entry name" value="TPR-like_helical_dom_sf"/>
</dbReference>
<evidence type="ECO:0000256" key="1">
    <source>
        <dbReference type="SAM" id="SignalP"/>
    </source>
</evidence>
<dbReference type="AlphaFoldDB" id="A0A0D8JC53"/>
<dbReference type="EMBL" id="JRHC01000003">
    <property type="protein sequence ID" value="KJF43373.1"/>
    <property type="molecule type" value="Genomic_DNA"/>
</dbReference>
<reference evidence="2 3" key="1">
    <citation type="submission" date="2014-09" db="EMBL/GenBank/DDBJ databases">
        <title>Draft Genome Sequence of Draconibacterium sp. JN14CK-3.</title>
        <authorList>
            <person name="Dong C."/>
            <person name="Lai Q."/>
            <person name="Shao Z."/>
        </authorList>
    </citation>
    <scope>NUCLEOTIDE SEQUENCE [LARGE SCALE GENOMIC DNA]</scope>
    <source>
        <strain evidence="2 3">JN14CK-3</strain>
    </source>
</reference>